<comment type="pathway">
    <text evidence="1">Siderophore biosynthesis.</text>
</comment>
<dbReference type="InterPro" id="IPR022770">
    <property type="entry name" value="IucA/IucC-like_C"/>
</dbReference>
<dbReference type="Pfam" id="PF04183">
    <property type="entry name" value="IucA_IucC"/>
    <property type="match status" value="1"/>
</dbReference>
<evidence type="ECO:0000259" key="4">
    <source>
        <dbReference type="Pfam" id="PF06276"/>
    </source>
</evidence>
<dbReference type="Proteomes" id="UP001432128">
    <property type="component" value="Chromosome"/>
</dbReference>
<sequence length="601" mass="67267">MATVYGRRMARKVLAEFAHEQIIHPIPMGVDPDHTDDRDTSGPGSMYLVLSDDQRTEYVFRAEVLLLDNWVIDEPSIRRLVDGTEVPVDPVAVLLDLRERLGIDPDAVPAYLEEFVNTLGLGADRPEHLRIPAADLACADFQTIEQTMTEGHPCIVANAGRIGFSSTDVARYAPERGEHCRLVWVAAPREHCDVAAMTDHDHRDLLVDELGAATLARFDAVLLARGLEPADHLYLPVHPWQWNEKVTRVFARELADGTLVFVGEGDDLHRPQQSIRTLFNATDNRRHYVKLALSITNMGFTRGMSADYMRTTPLINDWVRDRVGDDEHLRELGFAMLFEVVAIGYRNPVLQSVTTPGSEYRKLMSALWRQSPVGLVAEHEQLMTMAALLHVDHRGDPLVGALIRRSGLRATEWLSRYLRAYLHPIIHLLYRHRLKFSPHGENLILVLDGGVPVRAILKDIGEEVTIGDDAPGLPESCRRAVVHTDDAIGNLGILSDVFDDFLRPLAGILHQAGLCDDMSFWTAVADSVTEYITAHPELADRFARWDLFAPDFGAIHMNRLQLGNSRRMVDLGDSYAALLDTDHRLVNPIARFAPSPTAEHP</sequence>
<dbReference type="Gene3D" id="1.10.510.40">
    <property type="match status" value="1"/>
</dbReference>
<evidence type="ECO:0000313" key="6">
    <source>
        <dbReference type="Proteomes" id="UP001432128"/>
    </source>
</evidence>
<dbReference type="Gene3D" id="3.30.310.280">
    <property type="match status" value="1"/>
</dbReference>
<accession>A0AAU4K916</accession>
<organism evidence="5 6">
    <name type="scientific">Williamsia herbipolensis</name>
    <dbReference type="NCBI Taxonomy" id="1603258"/>
    <lineage>
        <taxon>Bacteria</taxon>
        <taxon>Bacillati</taxon>
        <taxon>Actinomycetota</taxon>
        <taxon>Actinomycetes</taxon>
        <taxon>Mycobacteriales</taxon>
        <taxon>Nocardiaceae</taxon>
        <taxon>Williamsia</taxon>
    </lineage>
</organism>
<feature type="domain" description="Aerobactin siderophore biosynthesis IucA/IucC-like C-terminal" evidence="4">
    <location>
        <begin position="412"/>
        <end position="568"/>
    </location>
</feature>
<protein>
    <submittedName>
        <fullName evidence="5">IucA/IucC family siderophore biosynthesis protein</fullName>
    </submittedName>
</protein>
<dbReference type="GO" id="GO:0016881">
    <property type="term" value="F:acid-amino acid ligase activity"/>
    <property type="evidence" value="ECO:0007669"/>
    <property type="project" value="UniProtKB-ARBA"/>
</dbReference>
<keyword evidence="6" id="KW-1185">Reference proteome</keyword>
<dbReference type="InterPro" id="IPR007310">
    <property type="entry name" value="Aerobactin_biosyn_IucA/IucC_N"/>
</dbReference>
<evidence type="ECO:0000313" key="5">
    <source>
        <dbReference type="EMBL" id="WUM22438.1"/>
    </source>
</evidence>
<dbReference type="RefSeq" id="WP_328859273.1">
    <property type="nucleotide sequence ID" value="NZ_CP108021.1"/>
</dbReference>
<gene>
    <name evidence="5" type="ORF">OG579_16225</name>
</gene>
<dbReference type="KEGG" id="whr:OG579_16225"/>
<dbReference type="PANTHER" id="PTHR34384">
    <property type="entry name" value="L-2,3-DIAMINOPROPANOATE--CITRATE LIGASE"/>
    <property type="match status" value="1"/>
</dbReference>
<dbReference type="AlphaFoldDB" id="A0AAU4K916"/>
<dbReference type="EMBL" id="CP108021">
    <property type="protein sequence ID" value="WUM22438.1"/>
    <property type="molecule type" value="Genomic_DNA"/>
</dbReference>
<evidence type="ECO:0000256" key="2">
    <source>
        <dbReference type="ARBA" id="ARBA00007832"/>
    </source>
</evidence>
<evidence type="ECO:0000256" key="1">
    <source>
        <dbReference type="ARBA" id="ARBA00004924"/>
    </source>
</evidence>
<dbReference type="Pfam" id="PF06276">
    <property type="entry name" value="FhuF"/>
    <property type="match status" value="1"/>
</dbReference>
<comment type="similarity">
    <text evidence="2">Belongs to the IucA/IucC family.</text>
</comment>
<proteinExistence type="inferred from homology"/>
<name>A0AAU4K916_9NOCA</name>
<dbReference type="GO" id="GO:0019290">
    <property type="term" value="P:siderophore biosynthetic process"/>
    <property type="evidence" value="ECO:0007669"/>
    <property type="project" value="InterPro"/>
</dbReference>
<dbReference type="PANTHER" id="PTHR34384:SF6">
    <property type="entry name" value="STAPHYLOFERRIN B SYNTHASE"/>
    <property type="match status" value="1"/>
</dbReference>
<feature type="domain" description="Aerobactin siderophore biosynthesis IucA/IucC N-terminal" evidence="3">
    <location>
        <begin position="140"/>
        <end position="390"/>
    </location>
</feature>
<dbReference type="InterPro" id="IPR037455">
    <property type="entry name" value="LucA/IucC-like"/>
</dbReference>
<dbReference type="Gene3D" id="6.10.250.3370">
    <property type="match status" value="1"/>
</dbReference>
<reference evidence="5 6" key="1">
    <citation type="submission" date="2022-10" db="EMBL/GenBank/DDBJ databases">
        <title>The complete genomes of actinobacterial strains from the NBC collection.</title>
        <authorList>
            <person name="Joergensen T.S."/>
            <person name="Alvarez Arevalo M."/>
            <person name="Sterndorff E.B."/>
            <person name="Faurdal D."/>
            <person name="Vuksanovic O."/>
            <person name="Mourched A.-S."/>
            <person name="Charusanti P."/>
            <person name="Shaw S."/>
            <person name="Blin K."/>
            <person name="Weber T."/>
        </authorList>
    </citation>
    <scope>NUCLEOTIDE SEQUENCE [LARGE SCALE GENOMIC DNA]</scope>
    <source>
        <strain evidence="5 6">NBC_00319</strain>
    </source>
</reference>
<evidence type="ECO:0000259" key="3">
    <source>
        <dbReference type="Pfam" id="PF04183"/>
    </source>
</evidence>